<dbReference type="EMBL" id="JBHLWI010000046">
    <property type="protein sequence ID" value="MFC0264219.1"/>
    <property type="molecule type" value="Genomic_DNA"/>
</dbReference>
<evidence type="ECO:0000313" key="1">
    <source>
        <dbReference type="EMBL" id="MFC0264219.1"/>
    </source>
</evidence>
<evidence type="ECO:0000313" key="2">
    <source>
        <dbReference type="Proteomes" id="UP001589797"/>
    </source>
</evidence>
<gene>
    <name evidence="1" type="ORF">ACFFIP_16115</name>
</gene>
<dbReference type="Proteomes" id="UP001589797">
    <property type="component" value="Unassembled WGS sequence"/>
</dbReference>
<comment type="caution">
    <text evidence="1">The sequence shown here is derived from an EMBL/GenBank/DDBJ whole genome shotgun (WGS) entry which is preliminary data.</text>
</comment>
<reference evidence="1 2" key="1">
    <citation type="submission" date="2024-09" db="EMBL/GenBank/DDBJ databases">
        <authorList>
            <person name="Sun Q."/>
            <person name="Mori K."/>
        </authorList>
    </citation>
    <scope>NUCLEOTIDE SEQUENCE [LARGE SCALE GENOMIC DNA]</scope>
    <source>
        <strain evidence="1 2">CCM 7650</strain>
    </source>
</reference>
<keyword evidence="2" id="KW-1185">Reference proteome</keyword>
<accession>A0ABV6FX66</accession>
<name>A0ABV6FX66_9BACT</name>
<sequence>MSSFEIIEKSNEILREHIKLQSNQVTYLGFVTIQDINCPKPWDFFPKKLDLVDIRIYVIR</sequence>
<proteinExistence type="predicted"/>
<organism evidence="1 2">
    <name type="scientific">Fontibacter flavus</name>
    <dbReference type="NCBI Taxonomy" id="654838"/>
    <lineage>
        <taxon>Bacteria</taxon>
        <taxon>Pseudomonadati</taxon>
        <taxon>Bacteroidota</taxon>
        <taxon>Cytophagia</taxon>
        <taxon>Cytophagales</taxon>
        <taxon>Cyclobacteriaceae</taxon>
        <taxon>Fontibacter</taxon>
    </lineage>
</organism>
<protein>
    <submittedName>
        <fullName evidence="1">Uncharacterized protein</fullName>
    </submittedName>
</protein>